<name>A0ABT2M2Z5_9FIRM</name>
<accession>A0ABT2M2Z5</accession>
<protein>
    <submittedName>
        <fullName evidence="2">DUF885 domain-containing protein</fullName>
    </submittedName>
</protein>
<gene>
    <name evidence="2" type="ORF">N5B56_12520</name>
</gene>
<reference evidence="2" key="1">
    <citation type="submission" date="2022-09" db="EMBL/GenBank/DDBJ databases">
        <title>Eubacterium sp. LFL-14 isolated from human feces.</title>
        <authorList>
            <person name="Liu F."/>
        </authorList>
    </citation>
    <scope>NUCLEOTIDE SEQUENCE</scope>
    <source>
        <strain evidence="2">LFL-14</strain>
    </source>
</reference>
<keyword evidence="1" id="KW-1133">Transmembrane helix</keyword>
<evidence type="ECO:0000313" key="3">
    <source>
        <dbReference type="Proteomes" id="UP001431199"/>
    </source>
</evidence>
<evidence type="ECO:0000256" key="1">
    <source>
        <dbReference type="SAM" id="Phobius"/>
    </source>
</evidence>
<proteinExistence type="predicted"/>
<dbReference type="EMBL" id="JAODBU010000013">
    <property type="protein sequence ID" value="MCT7399894.1"/>
    <property type="molecule type" value="Genomic_DNA"/>
</dbReference>
<dbReference type="Pfam" id="PF05960">
    <property type="entry name" value="DUF885"/>
    <property type="match status" value="1"/>
</dbReference>
<organism evidence="2 3">
    <name type="scientific">Eubacterium album</name>
    <dbReference type="NCBI Taxonomy" id="2978477"/>
    <lineage>
        <taxon>Bacteria</taxon>
        <taxon>Bacillati</taxon>
        <taxon>Bacillota</taxon>
        <taxon>Clostridia</taxon>
        <taxon>Eubacteriales</taxon>
        <taxon>Eubacteriaceae</taxon>
        <taxon>Eubacterium</taxon>
    </lineage>
</organism>
<dbReference type="PANTHER" id="PTHR33361:SF2">
    <property type="entry name" value="DUF885 DOMAIN-CONTAINING PROTEIN"/>
    <property type="match status" value="1"/>
</dbReference>
<feature type="transmembrane region" description="Helical" evidence="1">
    <location>
        <begin position="12"/>
        <end position="32"/>
    </location>
</feature>
<dbReference type="RefSeq" id="WP_260979121.1">
    <property type="nucleotide sequence ID" value="NZ_JAODBU010000013.1"/>
</dbReference>
<dbReference type="PANTHER" id="PTHR33361">
    <property type="entry name" value="GLR0591 PROTEIN"/>
    <property type="match status" value="1"/>
</dbReference>
<comment type="caution">
    <text evidence="2">The sequence shown here is derived from an EMBL/GenBank/DDBJ whole genome shotgun (WGS) entry which is preliminary data.</text>
</comment>
<sequence length="600" mass="69015">MILKFFSGKKQLIKVILPIIFFLFLFLKTVYFKSPNVLSNPSVQTEFDNYTASLVTSSLSNDTLSMHFYIANANDFFQTDFPQSLGNFSLKDMKESQTDCIKQINTLKKFDYKSLSKSRQITYDILLSHFQTELDFGDLCEYYDCLSPTTGIQAQLPILLSEYEFYSEKDIKNYFLLLKTVPDFFDSIINFESEKIDNKTFMSKSNCESIIAQCLSLINDSSNKNNLLIETFNSRLKKCKFLSDKTVTAYLNLNEDYVNNYVLSSYKKLADKLSLFNSSYYINKDLEYYTLADSKQGKAYYEYLVSSKTGSTKTVSELKARIQSQIAADMTQVSSLFTSNPELESQFYNSTSTTITEPTDILKDLKDKINNPDSSFYEICKLDSIKYDLKYVEPSLQDYLSPAFYLSPPIDMPDKNTIYVNKSDKFKNQDLYTTLAHEGFPGHLYQNHVFSTTNPSAIRYLLNFGGYTEGWATYAEFLSYSYEVSNPSLAKALSCSASFSLGLYSLVDIGVNYEGWTPEDTKVFLKHYGFSQPDIQTEIYNSVTESPANYLQYYVGYLEITELKNLYLQNHSQKNALRDFHSFLLKFGPAPFDVIKKWML</sequence>
<keyword evidence="3" id="KW-1185">Reference proteome</keyword>
<evidence type="ECO:0000313" key="2">
    <source>
        <dbReference type="EMBL" id="MCT7399894.1"/>
    </source>
</evidence>
<keyword evidence="1" id="KW-0472">Membrane</keyword>
<keyword evidence="1" id="KW-0812">Transmembrane</keyword>
<dbReference type="InterPro" id="IPR010281">
    <property type="entry name" value="DUF885"/>
</dbReference>
<dbReference type="Proteomes" id="UP001431199">
    <property type="component" value="Unassembled WGS sequence"/>
</dbReference>